<organism evidence="1 2">
    <name type="scientific">Entomophthora muscae</name>
    <dbReference type="NCBI Taxonomy" id="34485"/>
    <lineage>
        <taxon>Eukaryota</taxon>
        <taxon>Fungi</taxon>
        <taxon>Fungi incertae sedis</taxon>
        <taxon>Zoopagomycota</taxon>
        <taxon>Entomophthoromycotina</taxon>
        <taxon>Entomophthoromycetes</taxon>
        <taxon>Entomophthorales</taxon>
        <taxon>Entomophthoraceae</taxon>
        <taxon>Entomophthora</taxon>
    </lineage>
</organism>
<sequence>MPFQNQLCNFHIPPSSACRQTIALPANKKSGGFIFVPTTEEEPLIKEITIHHSDSLKA</sequence>
<name>A0ACC2SPK1_9FUNG</name>
<comment type="caution">
    <text evidence="1">The sequence shown here is derived from an EMBL/GenBank/DDBJ whole genome shotgun (WGS) entry which is preliminary data.</text>
</comment>
<evidence type="ECO:0000313" key="2">
    <source>
        <dbReference type="Proteomes" id="UP001165960"/>
    </source>
</evidence>
<proteinExistence type="predicted"/>
<reference evidence="1" key="1">
    <citation type="submission" date="2022-04" db="EMBL/GenBank/DDBJ databases">
        <title>Genome of the entomopathogenic fungus Entomophthora muscae.</title>
        <authorList>
            <person name="Elya C."/>
            <person name="Lovett B.R."/>
            <person name="Lee E."/>
            <person name="Macias A.M."/>
            <person name="Hajek A.E."/>
            <person name="De Bivort B.L."/>
            <person name="Kasson M.T."/>
            <person name="De Fine Licht H.H."/>
            <person name="Stajich J.E."/>
        </authorList>
    </citation>
    <scope>NUCLEOTIDE SEQUENCE</scope>
    <source>
        <strain evidence="1">Berkeley</strain>
    </source>
</reference>
<dbReference type="Proteomes" id="UP001165960">
    <property type="component" value="Unassembled WGS sequence"/>
</dbReference>
<keyword evidence="2" id="KW-1185">Reference proteome</keyword>
<gene>
    <name evidence="1" type="ORF">DSO57_1032755</name>
</gene>
<dbReference type="EMBL" id="QTSX02004509">
    <property type="protein sequence ID" value="KAJ9064220.1"/>
    <property type="molecule type" value="Genomic_DNA"/>
</dbReference>
<evidence type="ECO:0000313" key="1">
    <source>
        <dbReference type="EMBL" id="KAJ9064220.1"/>
    </source>
</evidence>
<protein>
    <submittedName>
        <fullName evidence="1">Uncharacterized protein</fullName>
    </submittedName>
</protein>
<accession>A0ACC2SPK1</accession>